<reference evidence="4 5" key="1">
    <citation type="journal article" date="2022" name="Nat. Genet.">
        <title>Improved pea reference genome and pan-genome highlight genomic features and evolutionary characteristics.</title>
        <authorList>
            <person name="Yang T."/>
            <person name="Liu R."/>
            <person name="Luo Y."/>
            <person name="Hu S."/>
            <person name="Wang D."/>
            <person name="Wang C."/>
            <person name="Pandey M.K."/>
            <person name="Ge S."/>
            <person name="Xu Q."/>
            <person name="Li N."/>
            <person name="Li G."/>
            <person name="Huang Y."/>
            <person name="Saxena R.K."/>
            <person name="Ji Y."/>
            <person name="Li M."/>
            <person name="Yan X."/>
            <person name="He Y."/>
            <person name="Liu Y."/>
            <person name="Wang X."/>
            <person name="Xiang C."/>
            <person name="Varshney R.K."/>
            <person name="Ding H."/>
            <person name="Gao S."/>
            <person name="Zong X."/>
        </authorList>
    </citation>
    <scope>NUCLEOTIDE SEQUENCE [LARGE SCALE GENOMIC DNA]</scope>
    <source>
        <strain evidence="4 5">cv. Zhongwan 6</strain>
    </source>
</reference>
<dbReference type="Proteomes" id="UP001058974">
    <property type="component" value="Chromosome 3"/>
</dbReference>
<sequence length="198" mass="22173">MSCITGTATVFLVVWCSTSRIADSGIHRYGTRRNQQRAMEGLQAELAEMRIRMNQFMDVVQGVAQGQQELRQMMQRNSTTNQPETVTDPPVGEVNGPSGPEPVPIPRANPDQQPIHDDQEDQFTLMQEDLGMGHVMDPMFRRLEKRLKVVEGHNALGVDVADLGLVLGVRVPPKFKVPVFDKYNGNSCPKTHVQAYFQ</sequence>
<feature type="chain" id="PRO_5038911285" evidence="3">
    <location>
        <begin position="25"/>
        <end position="198"/>
    </location>
</feature>
<feature type="signal peptide" evidence="3">
    <location>
        <begin position="1"/>
        <end position="24"/>
    </location>
</feature>
<proteinExistence type="predicted"/>
<accession>A0A9D4XQC7</accession>
<keyword evidence="1" id="KW-0175">Coiled coil</keyword>
<evidence type="ECO:0000313" key="4">
    <source>
        <dbReference type="EMBL" id="KAI5424204.1"/>
    </source>
</evidence>
<evidence type="ECO:0000313" key="5">
    <source>
        <dbReference type="Proteomes" id="UP001058974"/>
    </source>
</evidence>
<feature type="region of interest" description="Disordered" evidence="2">
    <location>
        <begin position="75"/>
        <end position="116"/>
    </location>
</feature>
<evidence type="ECO:0000256" key="1">
    <source>
        <dbReference type="SAM" id="Coils"/>
    </source>
</evidence>
<dbReference type="AlphaFoldDB" id="A0A9D4XQC7"/>
<evidence type="ECO:0000256" key="2">
    <source>
        <dbReference type="SAM" id="MobiDB-lite"/>
    </source>
</evidence>
<dbReference type="EMBL" id="JAMSHJ010000003">
    <property type="protein sequence ID" value="KAI5424204.1"/>
    <property type="molecule type" value="Genomic_DNA"/>
</dbReference>
<comment type="caution">
    <text evidence="4">The sequence shown here is derived from an EMBL/GenBank/DDBJ whole genome shotgun (WGS) entry which is preliminary data.</text>
</comment>
<dbReference type="Gramene" id="Psat03G0042300-T1">
    <property type="protein sequence ID" value="KAI5424204.1"/>
    <property type="gene ID" value="KIW84_030423"/>
</dbReference>
<gene>
    <name evidence="4" type="ORF">KIW84_030423</name>
</gene>
<feature type="coiled-coil region" evidence="1">
    <location>
        <begin position="32"/>
        <end position="59"/>
    </location>
</feature>
<evidence type="ECO:0000256" key="3">
    <source>
        <dbReference type="SAM" id="SignalP"/>
    </source>
</evidence>
<name>A0A9D4XQC7_PEA</name>
<protein>
    <submittedName>
        <fullName evidence="4">Uncharacterized protein</fullName>
    </submittedName>
</protein>
<keyword evidence="3" id="KW-0732">Signal</keyword>
<keyword evidence="5" id="KW-1185">Reference proteome</keyword>
<feature type="compositionally biased region" description="Polar residues" evidence="2">
    <location>
        <begin position="75"/>
        <end position="85"/>
    </location>
</feature>
<organism evidence="4 5">
    <name type="scientific">Pisum sativum</name>
    <name type="common">Garden pea</name>
    <name type="synonym">Lathyrus oleraceus</name>
    <dbReference type="NCBI Taxonomy" id="3888"/>
    <lineage>
        <taxon>Eukaryota</taxon>
        <taxon>Viridiplantae</taxon>
        <taxon>Streptophyta</taxon>
        <taxon>Embryophyta</taxon>
        <taxon>Tracheophyta</taxon>
        <taxon>Spermatophyta</taxon>
        <taxon>Magnoliopsida</taxon>
        <taxon>eudicotyledons</taxon>
        <taxon>Gunneridae</taxon>
        <taxon>Pentapetalae</taxon>
        <taxon>rosids</taxon>
        <taxon>fabids</taxon>
        <taxon>Fabales</taxon>
        <taxon>Fabaceae</taxon>
        <taxon>Papilionoideae</taxon>
        <taxon>50 kb inversion clade</taxon>
        <taxon>NPAAA clade</taxon>
        <taxon>Hologalegina</taxon>
        <taxon>IRL clade</taxon>
        <taxon>Fabeae</taxon>
        <taxon>Lathyrus</taxon>
    </lineage>
</organism>